<sequence>MPHSTAVDPAVADPFTVPAQWRRGEVVEVIRNGDREQYRIRWEDGQESLYRPGTGTPPA</sequence>
<dbReference type="InterPro" id="IPR015035">
    <property type="entry name" value="DUF1918"/>
</dbReference>
<dbReference type="Proteomes" id="UP000184363">
    <property type="component" value="Unassembled WGS sequence"/>
</dbReference>
<feature type="domain" description="DUF1918" evidence="1">
    <location>
        <begin position="15"/>
        <end position="55"/>
    </location>
</feature>
<dbReference type="RefSeq" id="WP_073457875.1">
    <property type="nucleotide sequence ID" value="NZ_CALGVN010000059.1"/>
</dbReference>
<dbReference type="Pfam" id="PF08940">
    <property type="entry name" value="DUF1918"/>
    <property type="match status" value="1"/>
</dbReference>
<keyword evidence="3" id="KW-1185">Reference proteome</keyword>
<dbReference type="OrthoDB" id="4828144at2"/>
<name>A0A1M6V3W9_PSETH</name>
<evidence type="ECO:0000313" key="3">
    <source>
        <dbReference type="Proteomes" id="UP000184363"/>
    </source>
</evidence>
<evidence type="ECO:0000313" key="2">
    <source>
        <dbReference type="EMBL" id="SHK76094.1"/>
    </source>
</evidence>
<dbReference type="Gene3D" id="2.30.30.440">
    <property type="entry name" value="Domain of unknown function DUF1918"/>
    <property type="match status" value="1"/>
</dbReference>
<dbReference type="SUPFAM" id="SSF50118">
    <property type="entry name" value="Cell growth inhibitor/plasmid maintenance toxic component"/>
    <property type="match status" value="1"/>
</dbReference>
<protein>
    <recommendedName>
        <fullName evidence="1">DUF1918 domain-containing protein</fullName>
    </recommendedName>
</protein>
<dbReference type="AlphaFoldDB" id="A0A1M6V3W9"/>
<gene>
    <name evidence="2" type="ORF">SAMN05443637_111179</name>
</gene>
<accession>A0A1M6V3W9</accession>
<reference evidence="2 3" key="1">
    <citation type="submission" date="2016-11" db="EMBL/GenBank/DDBJ databases">
        <authorList>
            <person name="Jaros S."/>
            <person name="Januszkiewicz K."/>
            <person name="Wedrychowicz H."/>
        </authorList>
    </citation>
    <scope>NUCLEOTIDE SEQUENCE [LARGE SCALE GENOMIC DNA]</scope>
    <source>
        <strain evidence="2 3">DSM 43832</strain>
    </source>
</reference>
<dbReference type="EMBL" id="FRAP01000011">
    <property type="protein sequence ID" value="SHK76094.1"/>
    <property type="molecule type" value="Genomic_DNA"/>
</dbReference>
<evidence type="ECO:0000259" key="1">
    <source>
        <dbReference type="Pfam" id="PF08940"/>
    </source>
</evidence>
<proteinExistence type="predicted"/>
<organism evidence="2 3">
    <name type="scientific">Pseudonocardia thermophila</name>
    <dbReference type="NCBI Taxonomy" id="1848"/>
    <lineage>
        <taxon>Bacteria</taxon>
        <taxon>Bacillati</taxon>
        <taxon>Actinomycetota</taxon>
        <taxon>Actinomycetes</taxon>
        <taxon>Pseudonocardiales</taxon>
        <taxon>Pseudonocardiaceae</taxon>
        <taxon>Pseudonocardia</taxon>
    </lineage>
</organism>
<dbReference type="STRING" id="1848.SAMN05443637_111179"/>